<dbReference type="OrthoDB" id="9156429at2"/>
<feature type="region of interest" description="Disordered" evidence="1">
    <location>
        <begin position="38"/>
        <end position="58"/>
    </location>
</feature>
<name>A0A1W6L961_9BURK</name>
<feature type="compositionally biased region" description="Acidic residues" evidence="1">
    <location>
        <begin position="142"/>
        <end position="152"/>
    </location>
</feature>
<keyword evidence="3" id="KW-1185">Reference proteome</keyword>
<gene>
    <name evidence="2" type="ORF">A4W93_13230</name>
</gene>
<protein>
    <submittedName>
        <fullName evidence="2">Uncharacterized protein</fullName>
    </submittedName>
</protein>
<sequence>MADNAIRSLRVLADIRRRRGKALEKALADQRAAMDRCVADTQSARERRDDTSTRHEQALDGRTRLFEQAFTPAHVKAADIAIETCAAEKAEAEKVLRRCESSEQRQAQEVTAAQAAVRRNNERIERFDARIAAALAGKQSAEDEAADEEAEEMASARIGGRRRAAREAAEHA</sequence>
<organism evidence="2 3">
    <name type="scientific">Piscinibacter gummiphilus</name>
    <dbReference type="NCBI Taxonomy" id="946333"/>
    <lineage>
        <taxon>Bacteria</taxon>
        <taxon>Pseudomonadati</taxon>
        <taxon>Pseudomonadota</taxon>
        <taxon>Betaproteobacteria</taxon>
        <taxon>Burkholderiales</taxon>
        <taxon>Sphaerotilaceae</taxon>
        <taxon>Piscinibacter</taxon>
    </lineage>
</organism>
<dbReference type="Proteomes" id="UP000193427">
    <property type="component" value="Chromosome"/>
</dbReference>
<dbReference type="STRING" id="946333.A4W93_13230"/>
<proteinExistence type="predicted"/>
<dbReference type="EMBL" id="CP015118">
    <property type="protein sequence ID" value="ARN20782.1"/>
    <property type="molecule type" value="Genomic_DNA"/>
</dbReference>
<evidence type="ECO:0000313" key="3">
    <source>
        <dbReference type="Proteomes" id="UP000193427"/>
    </source>
</evidence>
<dbReference type="AlphaFoldDB" id="A0A1W6L961"/>
<evidence type="ECO:0000313" key="2">
    <source>
        <dbReference type="EMBL" id="ARN20782.1"/>
    </source>
</evidence>
<dbReference type="RefSeq" id="WP_085751059.1">
    <property type="nucleotide sequence ID" value="NZ_BSPR01000007.1"/>
</dbReference>
<dbReference type="KEGG" id="rgu:A4W93_13230"/>
<evidence type="ECO:0000256" key="1">
    <source>
        <dbReference type="SAM" id="MobiDB-lite"/>
    </source>
</evidence>
<feature type="region of interest" description="Disordered" evidence="1">
    <location>
        <begin position="136"/>
        <end position="172"/>
    </location>
</feature>
<reference evidence="2 3" key="1">
    <citation type="submission" date="2016-04" db="EMBL/GenBank/DDBJ databases">
        <title>Complete genome sequence of natural rubber-degrading, novel Gram-negative bacterium, Rhizobacter gummiphilus strain NS21.</title>
        <authorList>
            <person name="Tabata M."/>
            <person name="Kasai D."/>
            <person name="Fukuda M."/>
        </authorList>
    </citation>
    <scope>NUCLEOTIDE SEQUENCE [LARGE SCALE GENOMIC DNA]</scope>
    <source>
        <strain evidence="2 3">NS21</strain>
    </source>
</reference>
<accession>A0A1W6L961</accession>